<dbReference type="AlphaFoldDB" id="A0A5C6CAM6"/>
<evidence type="ECO:0000313" key="4">
    <source>
        <dbReference type="EMBL" id="TWU20531.1"/>
    </source>
</evidence>
<dbReference type="Gene3D" id="3.40.50.1400">
    <property type="match status" value="2"/>
</dbReference>
<dbReference type="SUPFAM" id="SSF53800">
    <property type="entry name" value="Chelatase"/>
    <property type="match status" value="1"/>
</dbReference>
<sequence length="284" mass="31404">MSDAPIVKSKQAVKSRQAVKPKQAVKTKQAAQDVKQVGVLLVGHGTRDEEGTKQFFQLSDKLSDEIPSMQIQPCLLEFQSPTIQDAWRCLVEQGVSEIRVAPLLLFAAGHAKQDIPDLVKTCHAKTPHIAYVHTRPISRHMAIVELVCGLLRQTRSGFTNPDHEISLLMVGRGSYDPCAQADMRVLSELVSYRLGLPHRSTAFYAMAKPGLQETLEQLAQRGGQILVHPHLLFDGRLFQAIQKTVTTVQRQFPDAEIRLSSYLGPDALVARAIAARIHEQAAPI</sequence>
<comment type="caution">
    <text evidence="4">The sequence shown here is derived from an EMBL/GenBank/DDBJ whole genome shotgun (WGS) entry which is preliminary data.</text>
</comment>
<keyword evidence="5" id="KW-1185">Reference proteome</keyword>
<dbReference type="GO" id="GO:0016852">
    <property type="term" value="F:sirohydrochlorin cobaltochelatase activity"/>
    <property type="evidence" value="ECO:0007669"/>
    <property type="project" value="UniProtKB-EC"/>
</dbReference>
<gene>
    <name evidence="4" type="primary">cbiX</name>
    <name evidence="4" type="ORF">Pla52o_44090</name>
</gene>
<reference evidence="4 5" key="1">
    <citation type="submission" date="2019-02" db="EMBL/GenBank/DDBJ databases">
        <title>Deep-cultivation of Planctomycetes and their phenomic and genomic characterization uncovers novel biology.</title>
        <authorList>
            <person name="Wiegand S."/>
            <person name="Jogler M."/>
            <person name="Boedeker C."/>
            <person name="Pinto D."/>
            <person name="Vollmers J."/>
            <person name="Rivas-Marin E."/>
            <person name="Kohn T."/>
            <person name="Peeters S.H."/>
            <person name="Heuer A."/>
            <person name="Rast P."/>
            <person name="Oberbeckmann S."/>
            <person name="Bunk B."/>
            <person name="Jeske O."/>
            <person name="Meyerdierks A."/>
            <person name="Storesund J.E."/>
            <person name="Kallscheuer N."/>
            <person name="Luecker S."/>
            <person name="Lage O.M."/>
            <person name="Pohl T."/>
            <person name="Merkel B.J."/>
            <person name="Hornburger P."/>
            <person name="Mueller R.-W."/>
            <person name="Bruemmer F."/>
            <person name="Labrenz M."/>
            <person name="Spormann A.M."/>
            <person name="Op Den Camp H."/>
            <person name="Overmann J."/>
            <person name="Amann R."/>
            <person name="Jetten M.S.M."/>
            <person name="Mascher T."/>
            <person name="Medema M.H."/>
            <person name="Devos D.P."/>
            <person name="Kaster A.-K."/>
            <person name="Ovreas L."/>
            <person name="Rohde M."/>
            <person name="Galperin M.Y."/>
            <person name="Jogler C."/>
        </authorList>
    </citation>
    <scope>NUCLEOTIDE SEQUENCE [LARGE SCALE GENOMIC DNA]</scope>
    <source>
        <strain evidence="4 5">Pla52o</strain>
    </source>
</reference>
<protein>
    <submittedName>
        <fullName evidence="4">Sirohydrochlorin cobaltochelatase</fullName>
        <ecNumber evidence="4">4.99.1.3</ecNumber>
    </submittedName>
</protein>
<dbReference type="CDD" id="cd03416">
    <property type="entry name" value="CbiX_SirB_N"/>
    <property type="match status" value="1"/>
</dbReference>
<feature type="compositionally biased region" description="Basic residues" evidence="3">
    <location>
        <begin position="11"/>
        <end position="21"/>
    </location>
</feature>
<evidence type="ECO:0000313" key="5">
    <source>
        <dbReference type="Proteomes" id="UP000316304"/>
    </source>
</evidence>
<dbReference type="InterPro" id="IPR050963">
    <property type="entry name" value="Sirohydro_Cobaltochel/CbiX"/>
</dbReference>
<dbReference type="EMBL" id="SJPT01000008">
    <property type="protein sequence ID" value="TWU20531.1"/>
    <property type="molecule type" value="Genomic_DNA"/>
</dbReference>
<name>A0A5C6CAM6_9BACT</name>
<dbReference type="GO" id="GO:0046872">
    <property type="term" value="F:metal ion binding"/>
    <property type="evidence" value="ECO:0007669"/>
    <property type="project" value="UniProtKB-KW"/>
</dbReference>
<dbReference type="PANTHER" id="PTHR33542">
    <property type="entry name" value="SIROHYDROCHLORIN FERROCHELATASE, CHLOROPLASTIC"/>
    <property type="match status" value="1"/>
</dbReference>
<evidence type="ECO:0000256" key="1">
    <source>
        <dbReference type="ARBA" id="ARBA00022723"/>
    </source>
</evidence>
<organism evidence="4 5">
    <name type="scientific">Novipirellula galeiformis</name>
    <dbReference type="NCBI Taxonomy" id="2528004"/>
    <lineage>
        <taxon>Bacteria</taxon>
        <taxon>Pseudomonadati</taxon>
        <taxon>Planctomycetota</taxon>
        <taxon>Planctomycetia</taxon>
        <taxon>Pirellulales</taxon>
        <taxon>Pirellulaceae</taxon>
        <taxon>Novipirellula</taxon>
    </lineage>
</organism>
<accession>A0A5C6CAM6</accession>
<evidence type="ECO:0000256" key="3">
    <source>
        <dbReference type="SAM" id="MobiDB-lite"/>
    </source>
</evidence>
<dbReference type="CDD" id="cd03414">
    <property type="entry name" value="CbiX_SirB_C"/>
    <property type="match status" value="1"/>
</dbReference>
<dbReference type="OrthoDB" id="9797895at2"/>
<dbReference type="EC" id="4.99.1.3" evidence="4"/>
<keyword evidence="2 4" id="KW-0456">Lyase</keyword>
<dbReference type="InterPro" id="IPR002762">
    <property type="entry name" value="CbiX-like"/>
</dbReference>
<dbReference type="PANTHER" id="PTHR33542:SF3">
    <property type="entry name" value="SIROHYDROCHLORIN FERROCHELATASE, CHLOROPLASTIC"/>
    <property type="match status" value="1"/>
</dbReference>
<evidence type="ECO:0000256" key="2">
    <source>
        <dbReference type="ARBA" id="ARBA00023239"/>
    </source>
</evidence>
<feature type="region of interest" description="Disordered" evidence="3">
    <location>
        <begin position="1"/>
        <end position="21"/>
    </location>
</feature>
<proteinExistence type="predicted"/>
<keyword evidence="1" id="KW-0479">Metal-binding</keyword>
<dbReference type="Pfam" id="PF01903">
    <property type="entry name" value="CbiX"/>
    <property type="match status" value="2"/>
</dbReference>
<dbReference type="Proteomes" id="UP000316304">
    <property type="component" value="Unassembled WGS sequence"/>
</dbReference>